<protein>
    <submittedName>
        <fullName evidence="8">Manganese transport system membrane protein MntB</fullName>
    </submittedName>
</protein>
<name>A0ABP9WZE7_9CHLR</name>
<keyword evidence="3 6" id="KW-0812">Transmembrane</keyword>
<comment type="similarity">
    <text evidence="2 6">Belongs to the ABC-3 integral membrane protein family.</text>
</comment>
<dbReference type="Proteomes" id="UP001428290">
    <property type="component" value="Unassembled WGS sequence"/>
</dbReference>
<accession>A0ABP9WZE7</accession>
<dbReference type="PANTHER" id="PTHR30477:SF13">
    <property type="entry name" value="IRON TRANSPORT SYSTEM MEMBRANE PROTEIN HI_0360-RELATED"/>
    <property type="match status" value="1"/>
</dbReference>
<evidence type="ECO:0000256" key="6">
    <source>
        <dbReference type="RuleBase" id="RU003943"/>
    </source>
</evidence>
<keyword evidence="9" id="KW-1185">Reference proteome</keyword>
<sequence>MNQLLEPLSFSFFRYGMLAALLIGSLCGLLGVYIVLRGMSYIGHGLSHAIFGGAVVSFVLAWNFYLGAGLWGFAAAVLINQTARRTKINADAAIGVITTASFAVGVALISRYRNFTRSFDAALFGNILGVTSDDLWAIGGVCLMVGLVVFFSYKQLLFMTFNNDVAQVYGVRTNWLDTLFSLMLAATLIVSMKILGVTLIAAALVIPPITARLLTDSFHRMLGLSTLIGGLTGCIGMYLSYFFDLASGATIVLTQTSCFVLALGIAALRKQLRNRMIHTHV</sequence>
<evidence type="ECO:0000256" key="4">
    <source>
        <dbReference type="ARBA" id="ARBA00022989"/>
    </source>
</evidence>
<reference evidence="8 9" key="1">
    <citation type="submission" date="2024-02" db="EMBL/GenBank/DDBJ databases">
        <title>Herpetosiphon gulosus NBRC 112829.</title>
        <authorList>
            <person name="Ichikawa N."/>
            <person name="Katano-Makiyama Y."/>
            <person name="Hidaka K."/>
        </authorList>
    </citation>
    <scope>NUCLEOTIDE SEQUENCE [LARGE SCALE GENOMIC DNA]</scope>
    <source>
        <strain evidence="8 9">NBRC 112829</strain>
    </source>
</reference>
<feature type="transmembrane region" description="Helical" evidence="7">
    <location>
        <begin position="48"/>
        <end position="72"/>
    </location>
</feature>
<keyword evidence="6" id="KW-0813">Transport</keyword>
<feature type="transmembrane region" description="Helical" evidence="7">
    <location>
        <begin position="92"/>
        <end position="109"/>
    </location>
</feature>
<evidence type="ECO:0000256" key="7">
    <source>
        <dbReference type="SAM" id="Phobius"/>
    </source>
</evidence>
<evidence type="ECO:0000256" key="2">
    <source>
        <dbReference type="ARBA" id="ARBA00008034"/>
    </source>
</evidence>
<dbReference type="RefSeq" id="WP_345722190.1">
    <property type="nucleotide sequence ID" value="NZ_BAABRU010000007.1"/>
</dbReference>
<evidence type="ECO:0000256" key="3">
    <source>
        <dbReference type="ARBA" id="ARBA00022692"/>
    </source>
</evidence>
<organism evidence="8 9">
    <name type="scientific">Herpetosiphon gulosus</name>
    <dbReference type="NCBI Taxonomy" id="1973496"/>
    <lineage>
        <taxon>Bacteria</taxon>
        <taxon>Bacillati</taxon>
        <taxon>Chloroflexota</taxon>
        <taxon>Chloroflexia</taxon>
        <taxon>Herpetosiphonales</taxon>
        <taxon>Herpetosiphonaceae</taxon>
        <taxon>Herpetosiphon</taxon>
    </lineage>
</organism>
<dbReference type="InterPro" id="IPR037294">
    <property type="entry name" value="ABC_BtuC-like"/>
</dbReference>
<feature type="transmembrane region" description="Helical" evidence="7">
    <location>
        <begin position="179"/>
        <end position="206"/>
    </location>
</feature>
<keyword evidence="4 7" id="KW-1133">Transmembrane helix</keyword>
<comment type="subcellular location">
    <subcellularLocation>
        <location evidence="6">Cell membrane</location>
        <topology evidence="6">Multi-pass membrane protein</topology>
    </subcellularLocation>
    <subcellularLocation>
        <location evidence="1">Membrane</location>
        <topology evidence="1">Multi-pass membrane protein</topology>
    </subcellularLocation>
</comment>
<evidence type="ECO:0000313" key="8">
    <source>
        <dbReference type="EMBL" id="GAA5528577.1"/>
    </source>
</evidence>
<feature type="transmembrane region" description="Helical" evidence="7">
    <location>
        <begin position="135"/>
        <end position="153"/>
    </location>
</feature>
<evidence type="ECO:0000256" key="5">
    <source>
        <dbReference type="ARBA" id="ARBA00023136"/>
    </source>
</evidence>
<dbReference type="Pfam" id="PF00950">
    <property type="entry name" value="ABC-3"/>
    <property type="match status" value="1"/>
</dbReference>
<dbReference type="EMBL" id="BAABRU010000007">
    <property type="protein sequence ID" value="GAA5528577.1"/>
    <property type="molecule type" value="Genomic_DNA"/>
</dbReference>
<evidence type="ECO:0000256" key="1">
    <source>
        <dbReference type="ARBA" id="ARBA00004141"/>
    </source>
</evidence>
<comment type="caution">
    <text evidence="8">The sequence shown here is derived from an EMBL/GenBank/DDBJ whole genome shotgun (WGS) entry which is preliminary data.</text>
</comment>
<dbReference type="Gene3D" id="1.10.3470.10">
    <property type="entry name" value="ABC transporter involved in vitamin B12 uptake, BtuC"/>
    <property type="match status" value="1"/>
</dbReference>
<evidence type="ECO:0000313" key="9">
    <source>
        <dbReference type="Proteomes" id="UP001428290"/>
    </source>
</evidence>
<gene>
    <name evidence="8" type="primary">mntB_1</name>
    <name evidence="8" type="ORF">Hgul01_02379</name>
</gene>
<dbReference type="SUPFAM" id="SSF81345">
    <property type="entry name" value="ABC transporter involved in vitamin B12 uptake, BtuC"/>
    <property type="match status" value="1"/>
</dbReference>
<feature type="transmembrane region" description="Helical" evidence="7">
    <location>
        <begin position="245"/>
        <end position="268"/>
    </location>
</feature>
<proteinExistence type="inferred from homology"/>
<feature type="transmembrane region" description="Helical" evidence="7">
    <location>
        <begin position="12"/>
        <end position="36"/>
    </location>
</feature>
<dbReference type="CDD" id="cd06550">
    <property type="entry name" value="TM_ABC_iron-siderophores_like"/>
    <property type="match status" value="1"/>
</dbReference>
<feature type="transmembrane region" description="Helical" evidence="7">
    <location>
        <begin position="218"/>
        <end position="239"/>
    </location>
</feature>
<keyword evidence="5 7" id="KW-0472">Membrane</keyword>
<dbReference type="PANTHER" id="PTHR30477">
    <property type="entry name" value="ABC-TRANSPORTER METAL-BINDING PROTEIN"/>
    <property type="match status" value="1"/>
</dbReference>
<dbReference type="InterPro" id="IPR001626">
    <property type="entry name" value="ABC_TroCD"/>
</dbReference>